<evidence type="ECO:0000256" key="1">
    <source>
        <dbReference type="ARBA" id="ARBA00004651"/>
    </source>
</evidence>
<dbReference type="PANTHER" id="PTHR30572">
    <property type="entry name" value="MEMBRANE COMPONENT OF TRANSPORTER-RELATED"/>
    <property type="match status" value="1"/>
</dbReference>
<accession>A0A844F6D5</accession>
<evidence type="ECO:0000256" key="5">
    <source>
        <dbReference type="ARBA" id="ARBA00023136"/>
    </source>
</evidence>
<dbReference type="RefSeq" id="WP_154322513.1">
    <property type="nucleotide sequence ID" value="NZ_CAMAAA010000042.1"/>
</dbReference>
<evidence type="ECO:0000259" key="7">
    <source>
        <dbReference type="Pfam" id="PF02687"/>
    </source>
</evidence>
<proteinExistence type="predicted"/>
<dbReference type="InterPro" id="IPR050250">
    <property type="entry name" value="Macrolide_Exporter_MacB"/>
</dbReference>
<sequence>MEFYKRAIRYLARKRSKTAILFLVLFVAETMILCTVTILRASEEAKSSLQEKTKSKVIAEISDKDHLITTEDINAIFNFDGVKDINKMAKSQCCPVGFRLYTGNQDSTKENSQAQVVSYDSLSADGPFAEGQIRLIKGDFPEDKNEIVVNQNLAEMNQWELGDTVLLKNDAGEKINAVISGLYLSGTESKQTKSTLAVYRIENTIYGMPELALKLQRQKGFESASVYVKNPEQLTSIEQQISRKLGKKVELTKSDALYRQMEQPLKQVVRVVKLMLILTIGTAAIVITLLLCMWMRARKKETAVYISLGENKGTIFLQILLEGLLVFFMATVISVLSGNYMAGALKKLLFTENQISSVPLEIGIRVADIGWLAVAGAGILLIAVGISLIPILLANPKDTLSEMEG</sequence>
<organism evidence="8 9">
    <name type="scientific">Clostridium scindens (strain JCM 10418 / VPI 12708)</name>
    <dbReference type="NCBI Taxonomy" id="29347"/>
    <lineage>
        <taxon>Bacteria</taxon>
        <taxon>Bacillati</taxon>
        <taxon>Bacillota</taxon>
        <taxon>Clostridia</taxon>
        <taxon>Lachnospirales</taxon>
        <taxon>Lachnospiraceae</taxon>
    </lineage>
</organism>
<name>A0A844F6D5_CLOSV</name>
<dbReference type="AlphaFoldDB" id="A0A844F6D5"/>
<evidence type="ECO:0000256" key="6">
    <source>
        <dbReference type="SAM" id="Phobius"/>
    </source>
</evidence>
<feature type="transmembrane region" description="Helical" evidence="6">
    <location>
        <begin position="274"/>
        <end position="294"/>
    </location>
</feature>
<feature type="transmembrane region" description="Helical" evidence="6">
    <location>
        <begin position="20"/>
        <end position="39"/>
    </location>
</feature>
<evidence type="ECO:0000256" key="4">
    <source>
        <dbReference type="ARBA" id="ARBA00022989"/>
    </source>
</evidence>
<evidence type="ECO:0000313" key="8">
    <source>
        <dbReference type="EMBL" id="MSS42078.1"/>
    </source>
</evidence>
<evidence type="ECO:0000256" key="3">
    <source>
        <dbReference type="ARBA" id="ARBA00022692"/>
    </source>
</evidence>
<dbReference type="InterPro" id="IPR003838">
    <property type="entry name" value="ABC3_permease_C"/>
</dbReference>
<feature type="transmembrane region" description="Helical" evidence="6">
    <location>
        <begin position="315"/>
        <end position="336"/>
    </location>
</feature>
<comment type="subcellular location">
    <subcellularLocation>
        <location evidence="1">Cell membrane</location>
        <topology evidence="1">Multi-pass membrane protein</topology>
    </subcellularLocation>
</comment>
<keyword evidence="4 6" id="KW-1133">Transmembrane helix</keyword>
<feature type="transmembrane region" description="Helical" evidence="6">
    <location>
        <begin position="369"/>
        <end position="393"/>
    </location>
</feature>
<evidence type="ECO:0000256" key="2">
    <source>
        <dbReference type="ARBA" id="ARBA00022475"/>
    </source>
</evidence>
<dbReference type="Proteomes" id="UP000462363">
    <property type="component" value="Unassembled WGS sequence"/>
</dbReference>
<dbReference type="GO" id="GO:0005886">
    <property type="term" value="C:plasma membrane"/>
    <property type="evidence" value="ECO:0007669"/>
    <property type="project" value="UniProtKB-SubCell"/>
</dbReference>
<dbReference type="GO" id="GO:0022857">
    <property type="term" value="F:transmembrane transporter activity"/>
    <property type="evidence" value="ECO:0007669"/>
    <property type="project" value="TreeGrafter"/>
</dbReference>
<dbReference type="EMBL" id="VUMB01000084">
    <property type="protein sequence ID" value="MSS42078.1"/>
    <property type="molecule type" value="Genomic_DNA"/>
</dbReference>
<feature type="domain" description="ABC3 transporter permease C-terminal" evidence="7">
    <location>
        <begin position="274"/>
        <end position="393"/>
    </location>
</feature>
<keyword evidence="3 6" id="KW-0812">Transmembrane</keyword>
<dbReference type="PANTHER" id="PTHR30572:SF9">
    <property type="entry name" value="ABC TRANSPORTER PERMEASE PROTEIN"/>
    <property type="match status" value="1"/>
</dbReference>
<comment type="caution">
    <text evidence="8">The sequence shown here is derived from an EMBL/GenBank/DDBJ whole genome shotgun (WGS) entry which is preliminary data.</text>
</comment>
<gene>
    <name evidence="8" type="ORF">FYJ37_17720</name>
</gene>
<evidence type="ECO:0000313" key="9">
    <source>
        <dbReference type="Proteomes" id="UP000462363"/>
    </source>
</evidence>
<keyword evidence="2" id="KW-1003">Cell membrane</keyword>
<protein>
    <submittedName>
        <fullName evidence="8">ABC transporter permease</fullName>
    </submittedName>
</protein>
<keyword evidence="5 6" id="KW-0472">Membrane</keyword>
<reference evidence="8 9" key="1">
    <citation type="submission" date="2019-08" db="EMBL/GenBank/DDBJ databases">
        <title>In-depth cultivation of the pig gut microbiome towards novel bacterial diversity and tailored functional studies.</title>
        <authorList>
            <person name="Wylensek D."/>
            <person name="Hitch T.C.A."/>
            <person name="Clavel T."/>
        </authorList>
    </citation>
    <scope>NUCLEOTIDE SEQUENCE [LARGE SCALE GENOMIC DNA]</scope>
    <source>
        <strain evidence="8 9">BL-389-WT-3D</strain>
    </source>
</reference>
<dbReference type="Pfam" id="PF02687">
    <property type="entry name" value="FtsX"/>
    <property type="match status" value="1"/>
</dbReference>